<sequence>VWNALFVILFDCPANTITLSIIVFYVTWHYWNKRTPGSPPGPRGFPFIGAITSIRKHPEHVMTKWNKEYGPVCMVRLGFKDVLVIGSYEAAHEAYVKSQDFLDRPSPFGLEILGGGYGLFPIAYGSFHQEQRRFGLNTLREHGMGRRVLESTILQYAEELCDRLETKMSAPVLLDQEVYIAVSSTIAHIVFGHNTMQDSPEFRDMILWMLRPNTATVLAGILVFAPYLKHLPFFRGVHNDSRALRLKLESLNLKEVKKHDKTRDPSDPRDFIDSFLNEMDKRKRKNSKQATGKVFILGKVRDLFLAGTDTTSATTCWIILFLCKYPDVQRRMQKEIDDVIGENGIPKLALAERLPFTRAVIQEMGRIRPNVPLAVPHCASRDSTLMGFNIPKDTIIMTNIWGIHHDEKTWKDPYKFNPDRHLDAEGNFVKSNHVMQFNIGLRSCLGQQLARMELFLITVTLFRKFFIELEPGCDIDMEGESLVSLRPYPFKVLLTKRI</sequence>
<dbReference type="OMA" id="RRIATCE"/>
<dbReference type="Ensembl" id="ENSCINT00000032654.1">
    <property type="protein sequence ID" value="ENSCINP00000030185.1"/>
    <property type="gene ID" value="ENSCING00000024589.1"/>
</dbReference>
<protein>
    <submittedName>
        <fullName evidence="8">Uncharacterized protein</fullName>
    </submittedName>
</protein>
<keyword evidence="7" id="KW-0472">Membrane</keyword>
<dbReference type="GO" id="GO:0005737">
    <property type="term" value="C:cytoplasm"/>
    <property type="evidence" value="ECO:0000318"/>
    <property type="project" value="GO_Central"/>
</dbReference>
<keyword evidence="6" id="KW-0503">Monooxygenase</keyword>
<dbReference type="AlphaFoldDB" id="H2XKK3"/>
<keyword evidence="9" id="KW-1185">Reference proteome</keyword>
<reference evidence="8" key="2">
    <citation type="journal article" date="2008" name="Genome Biol.">
        <title>Improved genome assembly and evidence-based global gene model set for the chordate Ciona intestinalis: new insight into intron and operon populations.</title>
        <authorList>
            <person name="Satou Y."/>
            <person name="Mineta K."/>
            <person name="Ogasawara M."/>
            <person name="Sasakura Y."/>
            <person name="Shoguchi E."/>
            <person name="Ueno K."/>
            <person name="Yamada L."/>
            <person name="Matsumoto J."/>
            <person name="Wasserscheid J."/>
            <person name="Dewar K."/>
            <person name="Wiley G.B."/>
            <person name="Macmil S.L."/>
            <person name="Roe B.A."/>
            <person name="Zeller R.W."/>
            <person name="Hastings K.E."/>
            <person name="Lemaire P."/>
            <person name="Lindquist E."/>
            <person name="Endo T."/>
            <person name="Hotta K."/>
            <person name="Inaba K."/>
        </authorList>
    </citation>
    <scope>NUCLEOTIDE SEQUENCE [LARGE SCALE GENOMIC DNA]</scope>
    <source>
        <strain evidence="8">wild type</strain>
    </source>
</reference>
<comment type="cofactor">
    <cofactor evidence="1 5">
        <name>heme</name>
        <dbReference type="ChEBI" id="CHEBI:30413"/>
    </cofactor>
</comment>
<dbReference type="Pfam" id="PF00067">
    <property type="entry name" value="p450"/>
    <property type="match status" value="1"/>
</dbReference>
<dbReference type="STRING" id="7719.ENSCINP00000030185"/>
<evidence type="ECO:0000313" key="9">
    <source>
        <dbReference type="Proteomes" id="UP000008144"/>
    </source>
</evidence>
<dbReference type="GO" id="GO:0005506">
    <property type="term" value="F:iron ion binding"/>
    <property type="evidence" value="ECO:0007669"/>
    <property type="project" value="InterPro"/>
</dbReference>
<dbReference type="Proteomes" id="UP000008144">
    <property type="component" value="Chromosome 11"/>
</dbReference>
<dbReference type="PROSITE" id="PS00086">
    <property type="entry name" value="CYTOCHROME_P450"/>
    <property type="match status" value="1"/>
</dbReference>
<dbReference type="InterPro" id="IPR002401">
    <property type="entry name" value="Cyt_P450_E_grp-I"/>
</dbReference>
<reference evidence="8" key="3">
    <citation type="submission" date="2025-08" db="UniProtKB">
        <authorList>
            <consortium name="Ensembl"/>
        </authorList>
    </citation>
    <scope>IDENTIFICATION</scope>
</reference>
<keyword evidence="7" id="KW-0812">Transmembrane</keyword>
<evidence type="ECO:0000313" key="8">
    <source>
        <dbReference type="Ensembl" id="ENSCINP00000030185.1"/>
    </source>
</evidence>
<dbReference type="GO" id="GO:0008395">
    <property type="term" value="F:steroid hydroxylase activity"/>
    <property type="evidence" value="ECO:0000318"/>
    <property type="project" value="GO_Central"/>
</dbReference>
<keyword evidence="7" id="KW-1133">Transmembrane helix</keyword>
<dbReference type="GO" id="GO:0008202">
    <property type="term" value="P:steroid metabolic process"/>
    <property type="evidence" value="ECO:0000318"/>
    <property type="project" value="GO_Central"/>
</dbReference>
<evidence type="ECO:0000256" key="2">
    <source>
        <dbReference type="ARBA" id="ARBA00010617"/>
    </source>
</evidence>
<name>H2XKK3_CIOIN</name>
<feature type="transmembrane region" description="Helical" evidence="7">
    <location>
        <begin position="206"/>
        <end position="228"/>
    </location>
</feature>
<dbReference type="PRINTS" id="PR00385">
    <property type="entry name" value="P450"/>
</dbReference>
<dbReference type="InterPro" id="IPR017972">
    <property type="entry name" value="Cyt_P450_CS"/>
</dbReference>
<dbReference type="GO" id="GO:0006805">
    <property type="term" value="P:xenobiotic metabolic process"/>
    <property type="evidence" value="ECO:0000318"/>
    <property type="project" value="GO_Central"/>
</dbReference>
<evidence type="ECO:0000256" key="5">
    <source>
        <dbReference type="PIRSR" id="PIRSR602401-1"/>
    </source>
</evidence>
<keyword evidence="6" id="KW-0560">Oxidoreductase</keyword>
<dbReference type="InParanoid" id="H2XKK3"/>
<organism evidence="8 9">
    <name type="scientific">Ciona intestinalis</name>
    <name type="common">Transparent sea squirt</name>
    <name type="synonym">Ascidia intestinalis</name>
    <dbReference type="NCBI Taxonomy" id="7719"/>
    <lineage>
        <taxon>Eukaryota</taxon>
        <taxon>Metazoa</taxon>
        <taxon>Chordata</taxon>
        <taxon>Tunicata</taxon>
        <taxon>Ascidiacea</taxon>
        <taxon>Phlebobranchia</taxon>
        <taxon>Cionidae</taxon>
        <taxon>Ciona</taxon>
    </lineage>
</organism>
<comment type="similarity">
    <text evidence="2 6">Belongs to the cytochrome P450 family.</text>
</comment>
<dbReference type="PANTHER" id="PTHR24300:SF397">
    <property type="entry name" value="CYTOCHROME P450 2U1"/>
    <property type="match status" value="1"/>
</dbReference>
<keyword evidence="4 5" id="KW-0408">Iron</keyword>
<dbReference type="SUPFAM" id="SSF48264">
    <property type="entry name" value="Cytochrome P450"/>
    <property type="match status" value="1"/>
</dbReference>
<proteinExistence type="inferred from homology"/>
<dbReference type="FunFam" id="1.10.630.10:FF:000136">
    <property type="entry name" value="Uncharacterized protein"/>
    <property type="match status" value="1"/>
</dbReference>
<dbReference type="GO" id="GO:0020037">
    <property type="term" value="F:heme binding"/>
    <property type="evidence" value="ECO:0000318"/>
    <property type="project" value="GO_Central"/>
</dbReference>
<dbReference type="GO" id="GO:0006082">
    <property type="term" value="P:organic acid metabolic process"/>
    <property type="evidence" value="ECO:0000318"/>
    <property type="project" value="GO_Central"/>
</dbReference>
<keyword evidence="5 6" id="KW-0349">Heme</keyword>
<evidence type="ECO:0000256" key="4">
    <source>
        <dbReference type="ARBA" id="ARBA00023004"/>
    </source>
</evidence>
<accession>H2XKK3</accession>
<evidence type="ECO:0000256" key="3">
    <source>
        <dbReference type="ARBA" id="ARBA00022723"/>
    </source>
</evidence>
<dbReference type="GO" id="GO:0016712">
    <property type="term" value="F:oxidoreductase activity, acting on paired donors, with incorporation or reduction of molecular oxygen, reduced flavin or flavoprotein as one donor, and incorporation of one atom of oxygen"/>
    <property type="evidence" value="ECO:0000318"/>
    <property type="project" value="GO_Central"/>
</dbReference>
<evidence type="ECO:0000256" key="7">
    <source>
        <dbReference type="SAM" id="Phobius"/>
    </source>
</evidence>
<evidence type="ECO:0000256" key="1">
    <source>
        <dbReference type="ARBA" id="ARBA00001971"/>
    </source>
</evidence>
<dbReference type="PRINTS" id="PR00463">
    <property type="entry name" value="EP450I"/>
</dbReference>
<reference evidence="9" key="1">
    <citation type="journal article" date="2002" name="Science">
        <title>The draft genome of Ciona intestinalis: insights into chordate and vertebrate origins.</title>
        <authorList>
            <person name="Dehal P."/>
            <person name="Satou Y."/>
            <person name="Campbell R.K."/>
            <person name="Chapman J."/>
            <person name="Degnan B."/>
            <person name="De Tomaso A."/>
            <person name="Davidson B."/>
            <person name="Di Gregorio A."/>
            <person name="Gelpke M."/>
            <person name="Goodstein D.M."/>
            <person name="Harafuji N."/>
            <person name="Hastings K.E."/>
            <person name="Ho I."/>
            <person name="Hotta K."/>
            <person name="Huang W."/>
            <person name="Kawashima T."/>
            <person name="Lemaire P."/>
            <person name="Martinez D."/>
            <person name="Meinertzhagen I.A."/>
            <person name="Necula S."/>
            <person name="Nonaka M."/>
            <person name="Putnam N."/>
            <person name="Rash S."/>
            <person name="Saiga H."/>
            <person name="Satake M."/>
            <person name="Terry A."/>
            <person name="Yamada L."/>
            <person name="Wang H.G."/>
            <person name="Awazu S."/>
            <person name="Azumi K."/>
            <person name="Boore J."/>
            <person name="Branno M."/>
            <person name="Chin-Bow S."/>
            <person name="DeSantis R."/>
            <person name="Doyle S."/>
            <person name="Francino P."/>
            <person name="Keys D.N."/>
            <person name="Haga S."/>
            <person name="Hayashi H."/>
            <person name="Hino K."/>
            <person name="Imai K.S."/>
            <person name="Inaba K."/>
            <person name="Kano S."/>
            <person name="Kobayashi K."/>
            <person name="Kobayashi M."/>
            <person name="Lee B.I."/>
            <person name="Makabe K.W."/>
            <person name="Manohar C."/>
            <person name="Matassi G."/>
            <person name="Medina M."/>
            <person name="Mochizuki Y."/>
            <person name="Mount S."/>
            <person name="Morishita T."/>
            <person name="Miura S."/>
            <person name="Nakayama A."/>
            <person name="Nishizaka S."/>
            <person name="Nomoto H."/>
            <person name="Ohta F."/>
            <person name="Oishi K."/>
            <person name="Rigoutsos I."/>
            <person name="Sano M."/>
            <person name="Sasaki A."/>
            <person name="Sasakura Y."/>
            <person name="Shoguchi E."/>
            <person name="Shin-i T."/>
            <person name="Spagnuolo A."/>
            <person name="Stainier D."/>
            <person name="Suzuki M.M."/>
            <person name="Tassy O."/>
            <person name="Takatori N."/>
            <person name="Tokuoka M."/>
            <person name="Yagi K."/>
            <person name="Yoshizaki F."/>
            <person name="Wada S."/>
            <person name="Zhang C."/>
            <person name="Hyatt P.D."/>
            <person name="Larimer F."/>
            <person name="Detter C."/>
            <person name="Doggett N."/>
            <person name="Glavina T."/>
            <person name="Hawkins T."/>
            <person name="Richardson P."/>
            <person name="Lucas S."/>
            <person name="Kohara Y."/>
            <person name="Levine M."/>
            <person name="Satoh N."/>
            <person name="Rokhsar D.S."/>
        </authorList>
    </citation>
    <scope>NUCLEOTIDE SEQUENCE [LARGE SCALE GENOMIC DNA]</scope>
</reference>
<keyword evidence="3 5" id="KW-0479">Metal-binding</keyword>
<dbReference type="InterPro" id="IPR050182">
    <property type="entry name" value="Cytochrome_P450_fam2"/>
</dbReference>
<dbReference type="EMBL" id="EAAA01000804">
    <property type="status" value="NOT_ANNOTATED_CDS"/>
    <property type="molecule type" value="Genomic_DNA"/>
</dbReference>
<dbReference type="InterPro" id="IPR001128">
    <property type="entry name" value="Cyt_P450"/>
</dbReference>
<evidence type="ECO:0000256" key="6">
    <source>
        <dbReference type="RuleBase" id="RU000461"/>
    </source>
</evidence>
<reference evidence="8" key="4">
    <citation type="submission" date="2025-09" db="UniProtKB">
        <authorList>
            <consortium name="Ensembl"/>
        </authorList>
    </citation>
    <scope>IDENTIFICATION</scope>
</reference>
<feature type="binding site" description="axial binding residue" evidence="5">
    <location>
        <position position="444"/>
    </location>
    <ligand>
        <name>heme</name>
        <dbReference type="ChEBI" id="CHEBI:30413"/>
    </ligand>
    <ligandPart>
        <name>Fe</name>
        <dbReference type="ChEBI" id="CHEBI:18248"/>
    </ligandPart>
</feature>
<dbReference type="HOGENOM" id="CLU_001570_22_0_1"/>
<dbReference type="Gene3D" id="1.10.630.10">
    <property type="entry name" value="Cytochrome P450"/>
    <property type="match status" value="1"/>
</dbReference>
<dbReference type="PANTHER" id="PTHR24300">
    <property type="entry name" value="CYTOCHROME P450 508A4-RELATED"/>
    <property type="match status" value="1"/>
</dbReference>
<feature type="transmembrane region" description="Helical" evidence="7">
    <location>
        <begin position="6"/>
        <end position="28"/>
    </location>
</feature>
<dbReference type="GeneTree" id="ENSGT00940000160689"/>
<dbReference type="InterPro" id="IPR036396">
    <property type="entry name" value="Cyt_P450_sf"/>
</dbReference>